<dbReference type="GO" id="GO:0016853">
    <property type="term" value="F:isomerase activity"/>
    <property type="evidence" value="ECO:0007669"/>
    <property type="project" value="UniProtKB-KW"/>
</dbReference>
<dbReference type="InterPro" id="IPR024344">
    <property type="entry name" value="MDMPI_metal-binding"/>
</dbReference>
<evidence type="ECO:0000313" key="2">
    <source>
        <dbReference type="EMBL" id="MBM6399240.1"/>
    </source>
</evidence>
<proteinExistence type="predicted"/>
<feature type="domain" description="Mycothiol-dependent maleylpyruvate isomerase metal-binding" evidence="1">
    <location>
        <begin position="22"/>
        <end position="134"/>
    </location>
</feature>
<dbReference type="SUPFAM" id="SSF109854">
    <property type="entry name" value="DinB/YfiT-like putative metalloenzymes"/>
    <property type="match status" value="1"/>
</dbReference>
<organism evidence="2 3">
    <name type="scientific">Phycicoccus sonneratiae</name>
    <dbReference type="NCBI Taxonomy" id="2807628"/>
    <lineage>
        <taxon>Bacteria</taxon>
        <taxon>Bacillati</taxon>
        <taxon>Actinomycetota</taxon>
        <taxon>Actinomycetes</taxon>
        <taxon>Micrococcales</taxon>
        <taxon>Intrasporangiaceae</taxon>
        <taxon>Phycicoccus</taxon>
    </lineage>
</organism>
<dbReference type="InterPro" id="IPR017517">
    <property type="entry name" value="Maleyloyr_isom"/>
</dbReference>
<keyword evidence="2" id="KW-0413">Isomerase</keyword>
<dbReference type="RefSeq" id="WP_204129707.1">
    <property type="nucleotide sequence ID" value="NZ_JAFDVD010000003.1"/>
</dbReference>
<evidence type="ECO:0000259" key="1">
    <source>
        <dbReference type="Pfam" id="PF11716"/>
    </source>
</evidence>
<keyword evidence="3" id="KW-1185">Reference proteome</keyword>
<dbReference type="Pfam" id="PF11716">
    <property type="entry name" value="MDMPI_N"/>
    <property type="match status" value="1"/>
</dbReference>
<reference evidence="2" key="1">
    <citation type="submission" date="2021-02" db="EMBL/GenBank/DDBJ databases">
        <title>Phycicoccus sp. MQZ13P-5T, whole genome shotgun sequence.</title>
        <authorList>
            <person name="Tuo L."/>
        </authorList>
    </citation>
    <scope>NUCLEOTIDE SEQUENCE</scope>
    <source>
        <strain evidence="2">MQZ13P-5</strain>
    </source>
</reference>
<dbReference type="EMBL" id="JAFDVD010000003">
    <property type="protein sequence ID" value="MBM6399240.1"/>
    <property type="molecule type" value="Genomic_DNA"/>
</dbReference>
<evidence type="ECO:0000313" key="3">
    <source>
        <dbReference type="Proteomes" id="UP001430172"/>
    </source>
</evidence>
<dbReference type="NCBIfam" id="TIGR03083">
    <property type="entry name" value="maleylpyruvate isomerase family mycothiol-dependent enzyme"/>
    <property type="match status" value="1"/>
</dbReference>
<comment type="caution">
    <text evidence="2">The sequence shown here is derived from an EMBL/GenBank/DDBJ whole genome shotgun (WGS) entry which is preliminary data.</text>
</comment>
<accession>A0ABS2CHG0</accession>
<sequence length="190" mass="19883">MGPADTRPGVDLELLERSLAWTRGALAGVAGSEAGRPTPCAGWTLADLLVHMVDSLEVVTELSLGRVALAGPPPTSRRPEVLAEHLRLLGCALLDGWLREDRPQEVAVGSSLLDADVAVEVGALEIAVHGWDVARARGLEAPFPPLLAAALLPVAVRRVPVHGRGRRFAPPVRPSGTGPASLLLAHLGRS</sequence>
<name>A0ABS2CHG0_9MICO</name>
<protein>
    <submittedName>
        <fullName evidence="2">Maleylpyruvate isomerase family mycothiol-dependent enzyme</fullName>
    </submittedName>
</protein>
<gene>
    <name evidence="2" type="ORF">JQN70_02445</name>
</gene>
<dbReference type="Proteomes" id="UP001430172">
    <property type="component" value="Unassembled WGS sequence"/>
</dbReference>
<dbReference type="InterPro" id="IPR034660">
    <property type="entry name" value="DinB/YfiT-like"/>
</dbReference>